<dbReference type="Proteomes" id="UP001237156">
    <property type="component" value="Unassembled WGS sequence"/>
</dbReference>
<dbReference type="Pfam" id="PF25989">
    <property type="entry name" value="YknX_C"/>
    <property type="match status" value="1"/>
</dbReference>
<proteinExistence type="predicted"/>
<dbReference type="InterPro" id="IPR050465">
    <property type="entry name" value="UPF0194_transport"/>
</dbReference>
<dbReference type="GO" id="GO:0030313">
    <property type="term" value="C:cell envelope"/>
    <property type="evidence" value="ECO:0007669"/>
    <property type="project" value="UniProtKB-SubCell"/>
</dbReference>
<keyword evidence="5" id="KW-1185">Reference proteome</keyword>
<name>A0AAW6RLS3_9BURK</name>
<organism evidence="4 5">
    <name type="scientific">Ottowia cancrivicina</name>
    <dbReference type="NCBI Taxonomy" id="3040346"/>
    <lineage>
        <taxon>Bacteria</taxon>
        <taxon>Pseudomonadati</taxon>
        <taxon>Pseudomonadota</taxon>
        <taxon>Betaproteobacteria</taxon>
        <taxon>Burkholderiales</taxon>
        <taxon>Comamonadaceae</taxon>
        <taxon>Ottowia</taxon>
    </lineage>
</organism>
<evidence type="ECO:0000256" key="1">
    <source>
        <dbReference type="ARBA" id="ARBA00004196"/>
    </source>
</evidence>
<gene>
    <name evidence="4" type="ORF">QB898_08400</name>
</gene>
<comment type="caution">
    <text evidence="4">The sequence shown here is derived from an EMBL/GenBank/DDBJ whole genome shotgun (WGS) entry which is preliminary data.</text>
</comment>
<dbReference type="AlphaFoldDB" id="A0AAW6RLS3"/>
<dbReference type="RefSeq" id="WP_279524568.1">
    <property type="nucleotide sequence ID" value="NZ_JARVII010000015.1"/>
</dbReference>
<dbReference type="Gene3D" id="1.10.287.470">
    <property type="entry name" value="Helix hairpin bin"/>
    <property type="match status" value="1"/>
</dbReference>
<evidence type="ECO:0000259" key="3">
    <source>
        <dbReference type="Pfam" id="PF25989"/>
    </source>
</evidence>
<dbReference type="Gene3D" id="2.40.50.100">
    <property type="match status" value="1"/>
</dbReference>
<dbReference type="PANTHER" id="PTHR32347">
    <property type="entry name" value="EFFLUX SYSTEM COMPONENT YKNX-RELATED"/>
    <property type="match status" value="1"/>
</dbReference>
<dbReference type="PANTHER" id="PTHR32347:SF29">
    <property type="entry name" value="UPF0194 MEMBRANE PROTEIN YBHG"/>
    <property type="match status" value="1"/>
</dbReference>
<comment type="subcellular location">
    <subcellularLocation>
        <location evidence="1">Cell envelope</location>
    </subcellularLocation>
</comment>
<dbReference type="Gene3D" id="2.40.30.170">
    <property type="match status" value="1"/>
</dbReference>
<dbReference type="EMBL" id="JARVII010000015">
    <property type="protein sequence ID" value="MDG9699727.1"/>
    <property type="molecule type" value="Genomic_DNA"/>
</dbReference>
<reference evidence="4 5" key="1">
    <citation type="submission" date="2023-04" db="EMBL/GenBank/DDBJ databases">
        <title>Ottowia paracancer sp. nov., isolated from human stomach.</title>
        <authorList>
            <person name="Song Y."/>
        </authorList>
    </citation>
    <scope>NUCLEOTIDE SEQUENCE [LARGE SCALE GENOMIC DNA]</scope>
    <source>
        <strain evidence="4 5">10c7w1</strain>
    </source>
</reference>
<feature type="domain" description="YknX-like C-terminal permuted SH3-like" evidence="3">
    <location>
        <begin position="350"/>
        <end position="405"/>
    </location>
</feature>
<evidence type="ECO:0000313" key="5">
    <source>
        <dbReference type="Proteomes" id="UP001237156"/>
    </source>
</evidence>
<evidence type="ECO:0000256" key="2">
    <source>
        <dbReference type="ARBA" id="ARBA00023054"/>
    </source>
</evidence>
<evidence type="ECO:0000313" key="4">
    <source>
        <dbReference type="EMBL" id="MDG9699727.1"/>
    </source>
</evidence>
<protein>
    <submittedName>
        <fullName evidence="4">HlyD family efflux transporter periplasmic adaptor subunit</fullName>
    </submittedName>
</protein>
<accession>A0AAW6RLS3</accession>
<keyword evidence="2" id="KW-0175">Coiled coil</keyword>
<sequence>MTLPRKALYFVLAASFIGALAFLTWREPRQLAATGAVTQGPLQETFTEEAKTRLKQRYAIAAPVSGTLQRITLEPGDAVQQGQPVAYIAPAASTLLDDRSRAQAEADVKSGQSQQAAASQRIAAARAAHQLAQASLKRARALAAGQAASQEALDQAQAAATRAAAELAAAQADEQAAIARVAAARATLAHEGAAGESGARAPQPVLSPVSGVVLRRSLQSATPVAAGQSLMEVGDTAQLEIEAEVLSTDAVRLAPGMTARVLRWGGPAPLQARVTRVEPGGFTKVSALGVQEQRTRVILELTSPRADWAALGDAWRVETEFITRQEENAVQVPASALFRTAATEGGAGSTGGWALYVVENGRARLTPVRVGLRSDAAAQILEGAAPGQTVILQPDDRIHDGVRIQPA</sequence>
<dbReference type="InterPro" id="IPR058637">
    <property type="entry name" value="YknX-like_C"/>
</dbReference>
<dbReference type="Gene3D" id="2.40.420.20">
    <property type="match status" value="1"/>
</dbReference>